<evidence type="ECO:0000313" key="2">
    <source>
        <dbReference type="Proteomes" id="UP000766486"/>
    </source>
</evidence>
<evidence type="ECO:0000313" key="1">
    <source>
        <dbReference type="EMBL" id="VUC36645.1"/>
    </source>
</evidence>
<reference evidence="1 2" key="1">
    <citation type="submission" date="2019-06" db="EMBL/GenBank/DDBJ databases">
        <authorList>
            <person name="Broberg M."/>
        </authorList>
    </citation>
    <scope>NUCLEOTIDE SEQUENCE [LARGE SCALE GENOMIC DNA]</scope>
</reference>
<protein>
    <submittedName>
        <fullName evidence="1">Uncharacterized protein</fullName>
    </submittedName>
</protein>
<dbReference type="Proteomes" id="UP000766486">
    <property type="component" value="Unassembled WGS sequence"/>
</dbReference>
<comment type="caution">
    <text evidence="1">The sequence shown here is derived from an EMBL/GenBank/DDBJ whole genome shotgun (WGS) entry which is preliminary data.</text>
</comment>
<organism evidence="1 2">
    <name type="scientific">Bionectria ochroleuca</name>
    <name type="common">Gliocladium roseum</name>
    <dbReference type="NCBI Taxonomy" id="29856"/>
    <lineage>
        <taxon>Eukaryota</taxon>
        <taxon>Fungi</taxon>
        <taxon>Dikarya</taxon>
        <taxon>Ascomycota</taxon>
        <taxon>Pezizomycotina</taxon>
        <taxon>Sordariomycetes</taxon>
        <taxon>Hypocreomycetidae</taxon>
        <taxon>Hypocreales</taxon>
        <taxon>Bionectriaceae</taxon>
        <taxon>Clonostachys</taxon>
    </lineage>
</organism>
<name>A0ABY6UYW7_BIOOC</name>
<accession>A0ABY6UYW7</accession>
<dbReference type="EMBL" id="CABFNS010000931">
    <property type="protein sequence ID" value="VUC36645.1"/>
    <property type="molecule type" value="Genomic_DNA"/>
</dbReference>
<sequence length="138" mass="15473">MAFNFTICCIQVRVGEQLTVNCDRHEKLQTLMASQSERIKAYITQQLAVTAAIRADDMVLLQLHPQVKEAQQRPARHSKGDERHIAQLMSLVPNQEALETGNKEKTIEIARALARGGLFIEDAALTDNHLHSSASYHQ</sequence>
<proteinExistence type="predicted"/>
<gene>
    <name evidence="1" type="ORF">CLO192961_LOCUS449228</name>
</gene>
<keyword evidence="2" id="KW-1185">Reference proteome</keyword>